<keyword evidence="3" id="KW-1185">Reference proteome</keyword>
<gene>
    <name evidence="2" type="ORF">N4264_16530</name>
</gene>
<organism evidence="2 3">
    <name type="scientific">Tahibacter amnicola</name>
    <dbReference type="NCBI Taxonomy" id="2976241"/>
    <lineage>
        <taxon>Bacteria</taxon>
        <taxon>Pseudomonadati</taxon>
        <taxon>Pseudomonadota</taxon>
        <taxon>Gammaproteobacteria</taxon>
        <taxon>Lysobacterales</taxon>
        <taxon>Rhodanobacteraceae</taxon>
        <taxon>Tahibacter</taxon>
    </lineage>
</organism>
<dbReference type="SUPFAM" id="SSF75005">
    <property type="entry name" value="Arabinanase/levansucrase/invertase"/>
    <property type="match status" value="1"/>
</dbReference>
<feature type="domain" description="Glucosamine inositolphosphorylceramide transferase 1 N-terminal" evidence="1">
    <location>
        <begin position="307"/>
        <end position="513"/>
    </location>
</feature>
<proteinExistence type="predicted"/>
<dbReference type="Proteomes" id="UP001064632">
    <property type="component" value="Chromosome"/>
</dbReference>
<accession>A0ABY6B8E1</accession>
<name>A0ABY6B8E1_9GAMM</name>
<evidence type="ECO:0000313" key="3">
    <source>
        <dbReference type="Proteomes" id="UP001064632"/>
    </source>
</evidence>
<evidence type="ECO:0000259" key="1">
    <source>
        <dbReference type="Pfam" id="PF24793"/>
    </source>
</evidence>
<dbReference type="InterPro" id="IPR023296">
    <property type="entry name" value="Glyco_hydro_beta-prop_sf"/>
</dbReference>
<evidence type="ECO:0000313" key="2">
    <source>
        <dbReference type="EMBL" id="UXI66351.1"/>
    </source>
</evidence>
<sequence>MADGAHRLKRSRLHREPVGPALRVVVLLGARRGPRWLAESLAALQECPFLDVTVLRTGESVAQLRHRTFDTYLALDARLAGPMRTILEETPLLGECVDAPALDGVAGATGCCVASDDARAAIRQHQPDVLLIIGHAPPHPDLAALATTTWTLDADATSSLRCGAWMLPAFRAGHVSATVGLRVHDAGRDAWILLEPGVISVAQISFTRHRAYQLQKAPAQLTRALRRLACGQPPRAAVAEPGAALPGPLQTGWLGMCLLARGLRRHFYRPLRRESWSIALRRSQTGIDPADPHFSPDRVLHPPRGWFWADPAPVHHEGRFYILVEAYHHRTRRGEIHTLELDDALNVVRIERTLQRPYHLSYPHLLEWQGRSCLVMESALAERVELLGAVTFPSQWQSLGQLLNGWRVVDATLIAHDGRWWMFACVAETVFNDDGREWNELFLFHAPSPEGPWTPHAQNPVCSDVHRARPAGPLFVRDGRLIRPGQDCAAEYGRAIVFHEIRVLDPERYEECVLGTLEPTWAGGLRGCHTYARHGDIDVVDVKHLTARVPVGAAPFPAETKP</sequence>
<dbReference type="EMBL" id="CP104694">
    <property type="protein sequence ID" value="UXI66351.1"/>
    <property type="molecule type" value="Genomic_DNA"/>
</dbReference>
<dbReference type="RefSeq" id="WP_261693335.1">
    <property type="nucleotide sequence ID" value="NZ_CP104694.1"/>
</dbReference>
<reference evidence="2" key="1">
    <citation type="submission" date="2022-09" db="EMBL/GenBank/DDBJ databases">
        <title>Tahibacter sp. nov., isolated from a fresh water.</title>
        <authorList>
            <person name="Baek J.H."/>
            <person name="Lee J.K."/>
            <person name="Kim J.M."/>
            <person name="Jeon C.O."/>
        </authorList>
    </citation>
    <scope>NUCLEOTIDE SEQUENCE</scope>
    <source>
        <strain evidence="2">W38</strain>
    </source>
</reference>
<dbReference type="Pfam" id="PF24793">
    <property type="entry name" value="GINT1_N"/>
    <property type="match status" value="1"/>
</dbReference>
<dbReference type="InterPro" id="IPR056442">
    <property type="entry name" value="GINT1_N"/>
</dbReference>
<protein>
    <recommendedName>
        <fullName evidence="1">Glucosamine inositolphosphorylceramide transferase 1 N-terminal domain-containing protein</fullName>
    </recommendedName>
</protein>
<dbReference type="Gene3D" id="2.115.10.20">
    <property type="entry name" value="Glycosyl hydrolase domain, family 43"/>
    <property type="match status" value="1"/>
</dbReference>